<dbReference type="Gene3D" id="1.10.30.50">
    <property type="match status" value="1"/>
</dbReference>
<dbReference type="EMBL" id="JACHXF010000012">
    <property type="protein sequence ID" value="MBB3097663.1"/>
    <property type="molecule type" value="Genomic_DNA"/>
</dbReference>
<reference evidence="1 2" key="1">
    <citation type="submission" date="2020-08" db="EMBL/GenBank/DDBJ databases">
        <title>Genomic Encyclopedia of Type Strains, Phase III (KMG-III): the genomes of soil and plant-associated and newly described type strains.</title>
        <authorList>
            <person name="Whitman W."/>
        </authorList>
    </citation>
    <scope>NUCLEOTIDE SEQUENCE [LARGE SCALE GENOMIC DNA]</scope>
    <source>
        <strain evidence="1 2">CECT 3287</strain>
    </source>
</reference>
<dbReference type="InterPro" id="IPR003615">
    <property type="entry name" value="HNH_nuc"/>
</dbReference>
<evidence type="ECO:0000313" key="2">
    <source>
        <dbReference type="Proteomes" id="UP000590749"/>
    </source>
</evidence>
<dbReference type="CDD" id="cd00085">
    <property type="entry name" value="HNHc"/>
    <property type="match status" value="1"/>
</dbReference>
<comment type="caution">
    <text evidence="1">The sequence shown here is derived from an EMBL/GenBank/DDBJ whole genome shotgun (WGS) entry which is preliminary data.</text>
</comment>
<keyword evidence="2" id="KW-1185">Reference proteome</keyword>
<evidence type="ECO:0000313" key="1">
    <source>
        <dbReference type="EMBL" id="MBB3097663.1"/>
    </source>
</evidence>
<name>A0A7W5AJY1_9ACTN</name>
<organism evidence="1 2">
    <name type="scientific">Actinoplanes campanulatus</name>
    <dbReference type="NCBI Taxonomy" id="113559"/>
    <lineage>
        <taxon>Bacteria</taxon>
        <taxon>Bacillati</taxon>
        <taxon>Actinomycetota</taxon>
        <taxon>Actinomycetes</taxon>
        <taxon>Micromonosporales</taxon>
        <taxon>Micromonosporaceae</taxon>
        <taxon>Actinoplanes</taxon>
    </lineage>
</organism>
<dbReference type="AlphaFoldDB" id="A0A7W5AJY1"/>
<gene>
    <name evidence="1" type="ORF">FHR83_005347</name>
</gene>
<sequence length="378" mass="41237">MRYIPHADNGVLRDALYEVWGLKCYLCGRPKLFQDIQIDHLIAHTIAAADFRVLRYEHGLPEHFDLHAPANLAPACSDCNRRKGFHVLGAGLLGIHLREAAKREAAVTAMVRGLATTQSIGRALRTLRNLDLNDSAARTAFEQHAPGVVQQLALLDESKADFLVTRALNIVPGIATGLQRPDVAVDIVLDARGRAAEATVEKVGGCTLETVLGAAVDDLGRQIHRHACTSLEDPEVETVSPNEQASWTGSSRVADLDCIEFRVIVEAITIERDAAMLYAGFTGRFRCGFRGSVLRCADDPATAESWNGEVGMDGRFRVTGGWDLTDSPGTPQARTAEILGWDHFKAILWTFRHRPTQSRTADGTSTCGDSQLTRCTSQ</sequence>
<proteinExistence type="predicted"/>
<accession>A0A7W5AJY1</accession>
<dbReference type="Proteomes" id="UP000590749">
    <property type="component" value="Unassembled WGS sequence"/>
</dbReference>
<dbReference type="RefSeq" id="WP_183223062.1">
    <property type="nucleotide sequence ID" value="NZ_BMPW01000019.1"/>
</dbReference>
<protein>
    <submittedName>
        <fullName evidence="1">Uncharacterized protein</fullName>
    </submittedName>
</protein>